<evidence type="ECO:0000256" key="7">
    <source>
        <dbReference type="ARBA" id="ARBA00022801"/>
    </source>
</evidence>
<feature type="binding site" evidence="9">
    <location>
        <position position="225"/>
    </location>
    <ligand>
        <name>Mg(2+)</name>
        <dbReference type="ChEBI" id="CHEBI:18420"/>
        <label>1</label>
        <note>catalytic</note>
    </ligand>
</feature>
<dbReference type="EC" id="3.1.3.25" evidence="4"/>
<evidence type="ECO:0000256" key="3">
    <source>
        <dbReference type="ARBA" id="ARBA00009759"/>
    </source>
</evidence>
<dbReference type="Gene3D" id="3.40.190.80">
    <property type="match status" value="1"/>
</dbReference>
<keyword evidence="8 9" id="KW-0460">Magnesium</keyword>
<evidence type="ECO:0000256" key="1">
    <source>
        <dbReference type="ARBA" id="ARBA00001033"/>
    </source>
</evidence>
<comment type="similarity">
    <text evidence="3">Belongs to the inositol monophosphatase superfamily.</text>
</comment>
<name>A0A1I4FSS6_9HYPH</name>
<proteinExistence type="inferred from homology"/>
<comment type="catalytic activity">
    <reaction evidence="1">
        <text>a myo-inositol phosphate + H2O = myo-inositol + phosphate</text>
        <dbReference type="Rhea" id="RHEA:24056"/>
        <dbReference type="ChEBI" id="CHEBI:15377"/>
        <dbReference type="ChEBI" id="CHEBI:17268"/>
        <dbReference type="ChEBI" id="CHEBI:43474"/>
        <dbReference type="ChEBI" id="CHEBI:84139"/>
        <dbReference type="EC" id="3.1.3.25"/>
    </reaction>
</comment>
<dbReference type="GO" id="GO:0007165">
    <property type="term" value="P:signal transduction"/>
    <property type="evidence" value="ECO:0007669"/>
    <property type="project" value="TreeGrafter"/>
</dbReference>
<dbReference type="PRINTS" id="PR00377">
    <property type="entry name" value="IMPHPHTASES"/>
</dbReference>
<evidence type="ECO:0000256" key="9">
    <source>
        <dbReference type="PIRSR" id="PIRSR600760-2"/>
    </source>
</evidence>
<evidence type="ECO:0000256" key="2">
    <source>
        <dbReference type="ARBA" id="ARBA00001946"/>
    </source>
</evidence>
<dbReference type="Proteomes" id="UP000323300">
    <property type="component" value="Unassembled WGS sequence"/>
</dbReference>
<dbReference type="PROSITE" id="PS00629">
    <property type="entry name" value="IMP_1"/>
    <property type="match status" value="1"/>
</dbReference>
<dbReference type="InterPro" id="IPR000760">
    <property type="entry name" value="Inositol_monophosphatase-like"/>
</dbReference>
<keyword evidence="7" id="KW-0378">Hydrolase</keyword>
<dbReference type="GO" id="GO:0006020">
    <property type="term" value="P:inositol metabolic process"/>
    <property type="evidence" value="ECO:0007669"/>
    <property type="project" value="TreeGrafter"/>
</dbReference>
<dbReference type="PANTHER" id="PTHR20854">
    <property type="entry name" value="INOSITOL MONOPHOSPHATASE"/>
    <property type="match status" value="1"/>
</dbReference>
<comment type="cofactor">
    <cofactor evidence="2 9">
        <name>Mg(2+)</name>
        <dbReference type="ChEBI" id="CHEBI:18420"/>
    </cofactor>
</comment>
<dbReference type="RefSeq" id="WP_342211648.1">
    <property type="nucleotide sequence ID" value="NZ_BSPE01000079.1"/>
</dbReference>
<accession>A0A1I4FSS6</accession>
<gene>
    <name evidence="10" type="ORF">SAMN04488498_1584</name>
</gene>
<evidence type="ECO:0000256" key="5">
    <source>
        <dbReference type="ARBA" id="ARBA00019784"/>
    </source>
</evidence>
<dbReference type="GO" id="GO:0008934">
    <property type="term" value="F:inositol monophosphate 1-phosphatase activity"/>
    <property type="evidence" value="ECO:0007669"/>
    <property type="project" value="TreeGrafter"/>
</dbReference>
<evidence type="ECO:0000256" key="8">
    <source>
        <dbReference type="ARBA" id="ARBA00022842"/>
    </source>
</evidence>
<keyword evidence="11" id="KW-1185">Reference proteome</keyword>
<dbReference type="Gene3D" id="3.30.540.10">
    <property type="entry name" value="Fructose-1,6-Bisphosphatase, subunit A, domain 1"/>
    <property type="match status" value="1"/>
</dbReference>
<sequence length="285" mass="29932">MEQALATNIIGAMTNDLDSRLEFTIALARRAGELGMTFFREIDKLTIESKGHQDLVSNGDREVELFVRASLAKEYPQDGIVGEEHAPVKGTSGYTWVIDPIDGTANFVRGIPAWAVVIACVKDNTTVVGVVHEPSSGETFYARRGGGAFVNGRPLKASGAASISEGSIGVGFNNRTNARQIVPLVASIVDDGGVFFRNASGALMLAYVAAGRLIGYSEEHMNAWDCLAAMLMIEEAGGIVEPFNRGNVIENGTIAIAGGKGVFGKIRDMSASAYGLSAEGAVGSG</sequence>
<evidence type="ECO:0000313" key="10">
    <source>
        <dbReference type="EMBL" id="SFL20908.1"/>
    </source>
</evidence>
<feature type="binding site" evidence="9">
    <location>
        <position position="83"/>
    </location>
    <ligand>
        <name>Mg(2+)</name>
        <dbReference type="ChEBI" id="CHEBI:18420"/>
        <label>1</label>
        <note>catalytic</note>
    </ligand>
</feature>
<dbReference type="CDD" id="cd01643">
    <property type="entry name" value="Bacterial_IMPase_like_2"/>
    <property type="match status" value="1"/>
</dbReference>
<dbReference type="PANTHER" id="PTHR20854:SF4">
    <property type="entry name" value="INOSITOL-1-MONOPHOSPHATASE-RELATED"/>
    <property type="match status" value="1"/>
</dbReference>
<evidence type="ECO:0000256" key="6">
    <source>
        <dbReference type="ARBA" id="ARBA00022723"/>
    </source>
</evidence>
<dbReference type="Pfam" id="PF00459">
    <property type="entry name" value="Inositol_P"/>
    <property type="match status" value="1"/>
</dbReference>
<reference evidence="10 11" key="1">
    <citation type="submission" date="2016-10" db="EMBL/GenBank/DDBJ databases">
        <authorList>
            <person name="Varghese N."/>
            <person name="Submissions S."/>
        </authorList>
    </citation>
    <scope>NUCLEOTIDE SEQUENCE [LARGE SCALE GENOMIC DNA]</scope>
    <source>
        <strain evidence="10 11">DSM 21822</strain>
    </source>
</reference>
<protein>
    <recommendedName>
        <fullName evidence="5">Inositol-1-monophosphatase</fullName>
        <ecNumber evidence="4">3.1.3.25</ecNumber>
    </recommendedName>
</protein>
<evidence type="ECO:0000256" key="4">
    <source>
        <dbReference type="ARBA" id="ARBA00013106"/>
    </source>
</evidence>
<organism evidence="10 11">
    <name type="scientific">Neomesorhizobium albiziae</name>
    <dbReference type="NCBI Taxonomy" id="335020"/>
    <lineage>
        <taxon>Bacteria</taxon>
        <taxon>Pseudomonadati</taxon>
        <taxon>Pseudomonadota</taxon>
        <taxon>Alphaproteobacteria</taxon>
        <taxon>Hyphomicrobiales</taxon>
        <taxon>Phyllobacteriaceae</taxon>
        <taxon>Neomesorhizobium</taxon>
    </lineage>
</organism>
<dbReference type="AlphaFoldDB" id="A0A1I4FSS6"/>
<feature type="binding site" evidence="9">
    <location>
        <position position="101"/>
    </location>
    <ligand>
        <name>Mg(2+)</name>
        <dbReference type="ChEBI" id="CHEBI:18420"/>
        <label>1</label>
        <note>catalytic</note>
    </ligand>
</feature>
<feature type="binding site" evidence="9">
    <location>
        <position position="102"/>
    </location>
    <ligand>
        <name>Mg(2+)</name>
        <dbReference type="ChEBI" id="CHEBI:18420"/>
        <label>1</label>
        <note>catalytic</note>
    </ligand>
</feature>
<dbReference type="SUPFAM" id="SSF56655">
    <property type="entry name" value="Carbohydrate phosphatase"/>
    <property type="match status" value="1"/>
</dbReference>
<dbReference type="FunFam" id="3.30.540.10:FF:000003">
    <property type="entry name" value="Inositol-1-monophosphatase"/>
    <property type="match status" value="1"/>
</dbReference>
<feature type="binding site" evidence="9">
    <location>
        <position position="99"/>
    </location>
    <ligand>
        <name>Mg(2+)</name>
        <dbReference type="ChEBI" id="CHEBI:18420"/>
        <label>1</label>
        <note>catalytic</note>
    </ligand>
</feature>
<dbReference type="GO" id="GO:0046872">
    <property type="term" value="F:metal ion binding"/>
    <property type="evidence" value="ECO:0007669"/>
    <property type="project" value="UniProtKB-KW"/>
</dbReference>
<dbReference type="InterPro" id="IPR020583">
    <property type="entry name" value="Inositol_monoP_metal-BS"/>
</dbReference>
<evidence type="ECO:0000313" key="11">
    <source>
        <dbReference type="Proteomes" id="UP000323300"/>
    </source>
</evidence>
<dbReference type="EMBL" id="FOSL01000058">
    <property type="protein sequence ID" value="SFL20908.1"/>
    <property type="molecule type" value="Genomic_DNA"/>
</dbReference>
<keyword evidence="6 9" id="KW-0479">Metal-binding</keyword>